<name>A0ABP4UMC8_9MICO</name>
<evidence type="ECO:0000259" key="2">
    <source>
        <dbReference type="Pfam" id="PF01408"/>
    </source>
</evidence>
<dbReference type="PANTHER" id="PTHR43054">
    <property type="match status" value="1"/>
</dbReference>
<keyword evidence="5" id="KW-1185">Reference proteome</keyword>
<proteinExistence type="predicted"/>
<gene>
    <name evidence="4" type="primary">iolU</name>
    <name evidence="4" type="ORF">GCM10009808_25570</name>
</gene>
<dbReference type="Pfam" id="PF22725">
    <property type="entry name" value="GFO_IDH_MocA_C3"/>
    <property type="match status" value="1"/>
</dbReference>
<dbReference type="Gene3D" id="3.30.360.10">
    <property type="entry name" value="Dihydrodipicolinate Reductase, domain 2"/>
    <property type="match status" value="1"/>
</dbReference>
<dbReference type="InterPro" id="IPR000683">
    <property type="entry name" value="Gfo/Idh/MocA-like_OxRdtase_N"/>
</dbReference>
<dbReference type="InterPro" id="IPR055170">
    <property type="entry name" value="GFO_IDH_MocA-like_dom"/>
</dbReference>
<dbReference type="Proteomes" id="UP001501690">
    <property type="component" value="Unassembled WGS sequence"/>
</dbReference>
<dbReference type="Gene3D" id="3.40.50.720">
    <property type="entry name" value="NAD(P)-binding Rossmann-like Domain"/>
    <property type="match status" value="1"/>
</dbReference>
<keyword evidence="1" id="KW-0520">NAD</keyword>
<organism evidence="4 5">
    <name type="scientific">Microbacterium sediminicola</name>
    <dbReference type="NCBI Taxonomy" id="415210"/>
    <lineage>
        <taxon>Bacteria</taxon>
        <taxon>Bacillati</taxon>
        <taxon>Actinomycetota</taxon>
        <taxon>Actinomycetes</taxon>
        <taxon>Micrococcales</taxon>
        <taxon>Microbacteriaceae</taxon>
        <taxon>Microbacterium</taxon>
    </lineage>
</organism>
<dbReference type="InterPro" id="IPR036291">
    <property type="entry name" value="NAD(P)-bd_dom_sf"/>
</dbReference>
<feature type="domain" description="GFO/IDH/MocA-like oxidoreductase" evidence="3">
    <location>
        <begin position="167"/>
        <end position="275"/>
    </location>
</feature>
<dbReference type="SUPFAM" id="SSF51735">
    <property type="entry name" value="NAD(P)-binding Rossmann-fold domains"/>
    <property type="match status" value="1"/>
</dbReference>
<dbReference type="PANTHER" id="PTHR43054:SF1">
    <property type="entry name" value="SCYLLO-INOSITOL 2-DEHYDROGENASE (NADP(+)) IOLU"/>
    <property type="match status" value="1"/>
</dbReference>
<dbReference type="EMBL" id="BAAAPL010000002">
    <property type="protein sequence ID" value="GAA1706462.1"/>
    <property type="molecule type" value="Genomic_DNA"/>
</dbReference>
<dbReference type="Pfam" id="PF01408">
    <property type="entry name" value="GFO_IDH_MocA"/>
    <property type="match status" value="1"/>
</dbReference>
<accession>A0ABP4UMC8</accession>
<evidence type="ECO:0000313" key="4">
    <source>
        <dbReference type="EMBL" id="GAA1706462.1"/>
    </source>
</evidence>
<reference evidence="5" key="1">
    <citation type="journal article" date="2019" name="Int. J. Syst. Evol. Microbiol.">
        <title>The Global Catalogue of Microorganisms (GCM) 10K type strain sequencing project: providing services to taxonomists for standard genome sequencing and annotation.</title>
        <authorList>
            <consortium name="The Broad Institute Genomics Platform"/>
            <consortium name="The Broad Institute Genome Sequencing Center for Infectious Disease"/>
            <person name="Wu L."/>
            <person name="Ma J."/>
        </authorList>
    </citation>
    <scope>NUCLEOTIDE SEQUENCE [LARGE SCALE GENOMIC DNA]</scope>
    <source>
        <strain evidence="5">JCM 15577</strain>
    </source>
</reference>
<evidence type="ECO:0000313" key="5">
    <source>
        <dbReference type="Proteomes" id="UP001501690"/>
    </source>
</evidence>
<dbReference type="SUPFAM" id="SSF55347">
    <property type="entry name" value="Glyceraldehyde-3-phosphate dehydrogenase-like, C-terminal domain"/>
    <property type="match status" value="1"/>
</dbReference>
<sequence length="348" mass="36357">MAGGGASGPLPATGVCGGGSVGRVSSTSDIRVLTIGTSMITGMFADAVRDTDGIRIEAVFSRDLAKARSYAAGIGAPLAGDDLDALLSRVDIDAVYVGSPNSAHAAQVRAAITAGKHVFVEKPAVLAAAEWDELVDAASAADVLLFEGMRTEYDPGTALVRSLLPEIGVLRSATLRYQSRSSRYDKVLAGEYVNMFAPEMGGGAVNDLGVYVIRAALTLFGEPETVSATLLPVRSGVEGAGHIVLGYDGSYVALDFSKITTSRLPSELQGEDGTLTIDHIASARRVTLTRRNGEVSEHHLDLPQHSLLGEVARFVELISTDADPTRDQALTGAVLRIIESCRSSVTSA</sequence>
<evidence type="ECO:0000256" key="1">
    <source>
        <dbReference type="ARBA" id="ARBA00023027"/>
    </source>
</evidence>
<evidence type="ECO:0000259" key="3">
    <source>
        <dbReference type="Pfam" id="PF22725"/>
    </source>
</evidence>
<comment type="caution">
    <text evidence="4">The sequence shown here is derived from an EMBL/GenBank/DDBJ whole genome shotgun (WGS) entry which is preliminary data.</text>
</comment>
<feature type="domain" description="Gfo/Idh/MocA-like oxidoreductase N-terminal" evidence="2">
    <location>
        <begin position="30"/>
        <end position="148"/>
    </location>
</feature>
<protein>
    <submittedName>
        <fullName evidence="4">Scyllo-inositol 2-dehydrogenase</fullName>
    </submittedName>
</protein>